<dbReference type="AlphaFoldDB" id="N1QGA2"/>
<organism evidence="2 3">
    <name type="scientific">Sphaerulina musiva (strain SO2202)</name>
    <name type="common">Poplar stem canker fungus</name>
    <name type="synonym">Septoria musiva</name>
    <dbReference type="NCBI Taxonomy" id="692275"/>
    <lineage>
        <taxon>Eukaryota</taxon>
        <taxon>Fungi</taxon>
        <taxon>Dikarya</taxon>
        <taxon>Ascomycota</taxon>
        <taxon>Pezizomycotina</taxon>
        <taxon>Dothideomycetes</taxon>
        <taxon>Dothideomycetidae</taxon>
        <taxon>Mycosphaerellales</taxon>
        <taxon>Mycosphaerellaceae</taxon>
        <taxon>Sphaerulina</taxon>
    </lineage>
</organism>
<keyword evidence="2" id="KW-0418">Kinase</keyword>
<dbReference type="PROSITE" id="PS50011">
    <property type="entry name" value="PROTEIN_KINASE_DOM"/>
    <property type="match status" value="1"/>
</dbReference>
<dbReference type="InterPro" id="IPR011009">
    <property type="entry name" value="Kinase-like_dom_sf"/>
</dbReference>
<gene>
    <name evidence="2" type="ORF">SEPMUDRAFT_137013</name>
</gene>
<dbReference type="OrthoDB" id="10252171at2759"/>
<dbReference type="Gene3D" id="1.10.510.10">
    <property type="entry name" value="Transferase(Phosphotransferase) domain 1"/>
    <property type="match status" value="1"/>
</dbReference>
<feature type="domain" description="Protein kinase" evidence="1">
    <location>
        <begin position="1"/>
        <end position="264"/>
    </location>
</feature>
<reference evidence="2 3" key="1">
    <citation type="journal article" date="2012" name="PLoS Pathog.">
        <title>Diverse lifestyles and strategies of plant pathogenesis encoded in the genomes of eighteen Dothideomycetes fungi.</title>
        <authorList>
            <person name="Ohm R.A."/>
            <person name="Feau N."/>
            <person name="Henrissat B."/>
            <person name="Schoch C.L."/>
            <person name="Horwitz B.A."/>
            <person name="Barry K.W."/>
            <person name="Condon B.J."/>
            <person name="Copeland A.C."/>
            <person name="Dhillon B."/>
            <person name="Glaser F."/>
            <person name="Hesse C.N."/>
            <person name="Kosti I."/>
            <person name="LaButti K."/>
            <person name="Lindquist E.A."/>
            <person name="Lucas S."/>
            <person name="Salamov A.A."/>
            <person name="Bradshaw R.E."/>
            <person name="Ciuffetti L."/>
            <person name="Hamelin R.C."/>
            <person name="Kema G.H.J."/>
            <person name="Lawrence C."/>
            <person name="Scott J.A."/>
            <person name="Spatafora J.W."/>
            <person name="Turgeon B.G."/>
            <person name="de Wit P.J.G.M."/>
            <person name="Zhong S."/>
            <person name="Goodwin S.B."/>
            <person name="Grigoriev I.V."/>
        </authorList>
    </citation>
    <scope>NUCLEOTIDE SEQUENCE [LARGE SCALE GENOMIC DNA]</scope>
    <source>
        <strain evidence="2 3">SO2202</strain>
    </source>
</reference>
<evidence type="ECO:0000313" key="2">
    <source>
        <dbReference type="EMBL" id="EMF16201.1"/>
    </source>
</evidence>
<dbReference type="GO" id="GO:0005524">
    <property type="term" value="F:ATP binding"/>
    <property type="evidence" value="ECO:0007669"/>
    <property type="project" value="InterPro"/>
</dbReference>
<dbReference type="PANTHER" id="PTHR44167">
    <property type="entry name" value="OVARIAN-SPECIFIC SERINE/THREONINE-PROTEIN KINASE LOK-RELATED"/>
    <property type="match status" value="1"/>
</dbReference>
<accession>N1QGA2</accession>
<dbReference type="GeneID" id="27899959"/>
<dbReference type="GO" id="GO:0044773">
    <property type="term" value="P:mitotic DNA damage checkpoint signaling"/>
    <property type="evidence" value="ECO:0007669"/>
    <property type="project" value="TreeGrafter"/>
</dbReference>
<dbReference type="PANTHER" id="PTHR44167:SF24">
    <property type="entry name" value="SERINE_THREONINE-PROTEIN KINASE CHK2"/>
    <property type="match status" value="1"/>
</dbReference>
<evidence type="ECO:0000259" key="1">
    <source>
        <dbReference type="PROSITE" id="PS50011"/>
    </source>
</evidence>
<dbReference type="GO" id="GO:0005634">
    <property type="term" value="C:nucleus"/>
    <property type="evidence" value="ECO:0007669"/>
    <property type="project" value="TreeGrafter"/>
</dbReference>
<dbReference type="SUPFAM" id="SSF56112">
    <property type="entry name" value="Protein kinase-like (PK-like)"/>
    <property type="match status" value="1"/>
</dbReference>
<protein>
    <submittedName>
        <fullName evidence="2">Kinase-like protein</fullName>
    </submittedName>
</protein>
<proteinExistence type="predicted"/>
<keyword evidence="3" id="KW-1185">Reference proteome</keyword>
<keyword evidence="2" id="KW-0808">Transferase</keyword>
<dbReference type="STRING" id="692275.N1QGA2"/>
<dbReference type="EMBL" id="KB456260">
    <property type="protein sequence ID" value="EMF16201.1"/>
    <property type="molecule type" value="Genomic_DNA"/>
</dbReference>
<evidence type="ECO:0000313" key="3">
    <source>
        <dbReference type="Proteomes" id="UP000016931"/>
    </source>
</evidence>
<dbReference type="GO" id="GO:0004674">
    <property type="term" value="F:protein serine/threonine kinase activity"/>
    <property type="evidence" value="ECO:0007669"/>
    <property type="project" value="TreeGrafter"/>
</dbReference>
<dbReference type="HOGENOM" id="CLU_054430_1_1_1"/>
<dbReference type="Proteomes" id="UP000016931">
    <property type="component" value="Unassembled WGS sequence"/>
</dbReference>
<dbReference type="InterPro" id="IPR000719">
    <property type="entry name" value="Prot_kinase_dom"/>
</dbReference>
<dbReference type="RefSeq" id="XP_016764322.1">
    <property type="nucleotide sequence ID" value="XM_016902822.1"/>
</dbReference>
<dbReference type="SMART" id="SM00220">
    <property type="entry name" value="S_TKc"/>
    <property type="match status" value="1"/>
</dbReference>
<dbReference type="OMA" id="LVNWTCD"/>
<sequence length="269" mass="30318">MHSTLVGDSSRIYRGGAVLRPNPQDRNLDILKTESEGKSFIYKRVPKHVFNLSQQIGNDCPSSRHLRMHSILIYPYFRDTFLALLEKDPAFPPDERGKIMRGVGEAVQELHSKDWIYADIKPDNVLVDWTCDSEGNKVVTNRSPESHTGMSNRASDIYSLGLVFLYALGGRGLLILKDYQDLVKAGISAEQAVVVKHFCYFGPVPESLYEQIKDKDWRSAFRAASREAKAADLGEEAIEMLSGMTNLDPRARLTIDQVLALPFWQQLTS</sequence>
<dbReference type="eggNOG" id="KOG0032">
    <property type="taxonomic scope" value="Eukaryota"/>
</dbReference>
<name>N1QGA2_SPHMS</name>